<dbReference type="EC" id="2.7.13.3" evidence="2"/>
<dbReference type="Gene3D" id="1.10.287.130">
    <property type="match status" value="1"/>
</dbReference>
<keyword evidence="6" id="KW-0812">Transmembrane</keyword>
<evidence type="ECO:0000313" key="9">
    <source>
        <dbReference type="Proteomes" id="UP000293162"/>
    </source>
</evidence>
<dbReference type="InterPro" id="IPR036890">
    <property type="entry name" value="HATPase_C_sf"/>
</dbReference>
<dbReference type="PROSITE" id="PS50109">
    <property type="entry name" value="HIS_KIN"/>
    <property type="match status" value="1"/>
</dbReference>
<dbReference type="InterPro" id="IPR036097">
    <property type="entry name" value="HisK_dim/P_sf"/>
</dbReference>
<comment type="caution">
    <text evidence="8">The sequence shown here is derived from an EMBL/GenBank/DDBJ whole genome shotgun (WGS) entry which is preliminary data.</text>
</comment>
<dbReference type="Proteomes" id="UP000293162">
    <property type="component" value="Unassembled WGS sequence"/>
</dbReference>
<dbReference type="SMART" id="SM00387">
    <property type="entry name" value="HATPase_c"/>
    <property type="match status" value="1"/>
</dbReference>
<dbReference type="InterPro" id="IPR004358">
    <property type="entry name" value="Sig_transdc_His_kin-like_C"/>
</dbReference>
<feature type="transmembrane region" description="Helical" evidence="6">
    <location>
        <begin position="181"/>
        <end position="202"/>
    </location>
</feature>
<dbReference type="SUPFAM" id="SSF55874">
    <property type="entry name" value="ATPase domain of HSP90 chaperone/DNA topoisomerase II/histidine kinase"/>
    <property type="match status" value="1"/>
</dbReference>
<dbReference type="InterPro" id="IPR052162">
    <property type="entry name" value="Sensor_kinase/Photoreceptor"/>
</dbReference>
<gene>
    <name evidence="8" type="ORF">EWM59_18365</name>
</gene>
<dbReference type="SMART" id="SM00388">
    <property type="entry name" value="HisKA"/>
    <property type="match status" value="1"/>
</dbReference>
<dbReference type="Pfam" id="PF00512">
    <property type="entry name" value="HisKA"/>
    <property type="match status" value="1"/>
</dbReference>
<dbReference type="GO" id="GO:0000155">
    <property type="term" value="F:phosphorelay sensor kinase activity"/>
    <property type="evidence" value="ECO:0007669"/>
    <property type="project" value="InterPro"/>
</dbReference>
<dbReference type="Gene3D" id="3.30.565.10">
    <property type="entry name" value="Histidine kinase-like ATPase, C-terminal domain"/>
    <property type="match status" value="1"/>
</dbReference>
<feature type="transmembrane region" description="Helical" evidence="6">
    <location>
        <begin position="7"/>
        <end position="27"/>
    </location>
</feature>
<evidence type="ECO:0000259" key="7">
    <source>
        <dbReference type="PROSITE" id="PS50109"/>
    </source>
</evidence>
<organism evidence="8 9">
    <name type="scientific">Emticicia agri</name>
    <dbReference type="NCBI Taxonomy" id="2492393"/>
    <lineage>
        <taxon>Bacteria</taxon>
        <taxon>Pseudomonadati</taxon>
        <taxon>Bacteroidota</taxon>
        <taxon>Cytophagia</taxon>
        <taxon>Cytophagales</taxon>
        <taxon>Leadbetterellaceae</taxon>
        <taxon>Emticicia</taxon>
    </lineage>
</organism>
<dbReference type="InterPro" id="IPR003594">
    <property type="entry name" value="HATPase_dom"/>
</dbReference>
<dbReference type="Pfam" id="PF02518">
    <property type="entry name" value="HATPase_c"/>
    <property type="match status" value="1"/>
</dbReference>
<dbReference type="EMBL" id="SEWF01000030">
    <property type="protein sequence ID" value="RYU94141.1"/>
    <property type="molecule type" value="Genomic_DNA"/>
</dbReference>
<evidence type="ECO:0000256" key="5">
    <source>
        <dbReference type="ARBA" id="ARBA00022777"/>
    </source>
</evidence>
<dbReference type="SUPFAM" id="SSF47384">
    <property type="entry name" value="Homodimeric domain of signal transducing histidine kinase"/>
    <property type="match status" value="1"/>
</dbReference>
<dbReference type="OrthoDB" id="9124519at2"/>
<sequence>MKKSLQFIFSSFIVCIVLLAILSWTSYQKIKDSTTYAVSVENTHEILRKSEELISILKDFETGQRGYILTRERVFLEPYYRAESRINQVYRTLQFQIRDNPLQVKRLDTLRVAILTKIRLLRLNVREAEQNNQLDKETFLAGKQEMDKIRVIVNRFQATEKQLLEQRKALKNKTNKQTTSFLLLLSVFSFALLIVCFLLIFLELQRRLKFQHQLENKIDELNRSNADLEQFAYVSSHDLQEPLRKIRAFSDRLVRKHSDSLNEDGKETLEKITYSAERMQTLINDLLDFSRLVNRKEIGFQEVNLQETVGRVVNDLSVKIEEKKAQINVEKLPYIWGVSFQLNQLFLNLISNALKFSAQDRTPVVDISYSLVKGGEIKGIEKIRKELDYHKIVISDNGIGFEEEYAEKIFVIFQRLHARNHYEGTGVGLAICRRIMSNHNGFIFAESQLGEGARFILYFPTK</sequence>
<dbReference type="AlphaFoldDB" id="A0A4Q5LWH8"/>
<reference evidence="8 9" key="1">
    <citation type="submission" date="2019-02" db="EMBL/GenBank/DDBJ databases">
        <title>Bacterial novel species Emticicia sp. 17J42-9 isolated from soil.</title>
        <authorList>
            <person name="Jung H.-Y."/>
        </authorList>
    </citation>
    <scope>NUCLEOTIDE SEQUENCE [LARGE SCALE GENOMIC DNA]</scope>
    <source>
        <strain evidence="8 9">17J42-9</strain>
    </source>
</reference>
<keyword evidence="6" id="KW-0472">Membrane</keyword>
<keyword evidence="4" id="KW-0808">Transferase</keyword>
<dbReference type="CDD" id="cd19410">
    <property type="entry name" value="HK9-like_sensor"/>
    <property type="match status" value="1"/>
</dbReference>
<name>A0A4Q5LWH8_9BACT</name>
<dbReference type="InterPro" id="IPR005467">
    <property type="entry name" value="His_kinase_dom"/>
</dbReference>
<dbReference type="PANTHER" id="PTHR43304:SF1">
    <property type="entry name" value="PAC DOMAIN-CONTAINING PROTEIN"/>
    <property type="match status" value="1"/>
</dbReference>
<keyword evidence="6" id="KW-1133">Transmembrane helix</keyword>
<evidence type="ECO:0000256" key="4">
    <source>
        <dbReference type="ARBA" id="ARBA00022679"/>
    </source>
</evidence>
<dbReference type="InterPro" id="IPR007891">
    <property type="entry name" value="CHASE3"/>
</dbReference>
<protein>
    <recommendedName>
        <fullName evidence="2">histidine kinase</fullName>
        <ecNumber evidence="2">2.7.13.3</ecNumber>
    </recommendedName>
</protein>
<keyword evidence="3" id="KW-0597">Phosphoprotein</keyword>
<feature type="domain" description="Histidine kinase" evidence="7">
    <location>
        <begin position="234"/>
        <end position="462"/>
    </location>
</feature>
<evidence type="ECO:0000313" key="8">
    <source>
        <dbReference type="EMBL" id="RYU94141.1"/>
    </source>
</evidence>
<dbReference type="Pfam" id="PF05227">
    <property type="entry name" value="CHASE3"/>
    <property type="match status" value="1"/>
</dbReference>
<evidence type="ECO:0000256" key="2">
    <source>
        <dbReference type="ARBA" id="ARBA00012438"/>
    </source>
</evidence>
<dbReference type="CDD" id="cd00082">
    <property type="entry name" value="HisKA"/>
    <property type="match status" value="1"/>
</dbReference>
<dbReference type="PANTHER" id="PTHR43304">
    <property type="entry name" value="PHYTOCHROME-LIKE PROTEIN CPH1"/>
    <property type="match status" value="1"/>
</dbReference>
<evidence type="ECO:0000256" key="1">
    <source>
        <dbReference type="ARBA" id="ARBA00000085"/>
    </source>
</evidence>
<evidence type="ECO:0000256" key="6">
    <source>
        <dbReference type="SAM" id="Phobius"/>
    </source>
</evidence>
<dbReference type="InterPro" id="IPR003661">
    <property type="entry name" value="HisK_dim/P_dom"/>
</dbReference>
<dbReference type="PRINTS" id="PR00344">
    <property type="entry name" value="BCTRLSENSOR"/>
</dbReference>
<accession>A0A4Q5LWH8</accession>
<evidence type="ECO:0000256" key="3">
    <source>
        <dbReference type="ARBA" id="ARBA00022553"/>
    </source>
</evidence>
<comment type="catalytic activity">
    <reaction evidence="1">
        <text>ATP + protein L-histidine = ADP + protein N-phospho-L-histidine.</text>
        <dbReference type="EC" id="2.7.13.3"/>
    </reaction>
</comment>
<keyword evidence="5 8" id="KW-0418">Kinase</keyword>
<keyword evidence="9" id="KW-1185">Reference proteome</keyword>
<proteinExistence type="predicted"/>
<dbReference type="RefSeq" id="WP_130022716.1">
    <property type="nucleotide sequence ID" value="NZ_SEWF01000030.1"/>
</dbReference>